<organism evidence="1 2">
    <name type="scientific">Roridomyces roridus</name>
    <dbReference type="NCBI Taxonomy" id="1738132"/>
    <lineage>
        <taxon>Eukaryota</taxon>
        <taxon>Fungi</taxon>
        <taxon>Dikarya</taxon>
        <taxon>Basidiomycota</taxon>
        <taxon>Agaricomycotina</taxon>
        <taxon>Agaricomycetes</taxon>
        <taxon>Agaricomycetidae</taxon>
        <taxon>Agaricales</taxon>
        <taxon>Marasmiineae</taxon>
        <taxon>Mycenaceae</taxon>
        <taxon>Roridomyces</taxon>
    </lineage>
</organism>
<comment type="caution">
    <text evidence="1">The sequence shown here is derived from an EMBL/GenBank/DDBJ whole genome shotgun (WGS) entry which is preliminary data.</text>
</comment>
<protein>
    <recommendedName>
        <fullName evidence="3">F-box domain-containing protein</fullName>
    </recommendedName>
</protein>
<keyword evidence="2" id="KW-1185">Reference proteome</keyword>
<dbReference type="EMBL" id="JARKIF010000008">
    <property type="protein sequence ID" value="KAJ7633038.1"/>
    <property type="molecule type" value="Genomic_DNA"/>
</dbReference>
<evidence type="ECO:0000313" key="1">
    <source>
        <dbReference type="EMBL" id="KAJ7633038.1"/>
    </source>
</evidence>
<gene>
    <name evidence="1" type="ORF">FB45DRAFT_914215</name>
</gene>
<sequence>MTTLWATSLPPEILGDIFYSLIPPVVLAGYDVPSACFPWVLTHVCRHWRNSALAFPKLWASSTSATRMTMQSPILRPMISSRLIWSDLDDVL</sequence>
<name>A0AAD7FQB6_9AGAR</name>
<evidence type="ECO:0000313" key="2">
    <source>
        <dbReference type="Proteomes" id="UP001221142"/>
    </source>
</evidence>
<reference evidence="1" key="1">
    <citation type="submission" date="2023-03" db="EMBL/GenBank/DDBJ databases">
        <title>Massive genome expansion in bonnet fungi (Mycena s.s.) driven by repeated elements and novel gene families across ecological guilds.</title>
        <authorList>
            <consortium name="Lawrence Berkeley National Laboratory"/>
            <person name="Harder C.B."/>
            <person name="Miyauchi S."/>
            <person name="Viragh M."/>
            <person name="Kuo A."/>
            <person name="Thoen E."/>
            <person name="Andreopoulos B."/>
            <person name="Lu D."/>
            <person name="Skrede I."/>
            <person name="Drula E."/>
            <person name="Henrissat B."/>
            <person name="Morin E."/>
            <person name="Kohler A."/>
            <person name="Barry K."/>
            <person name="LaButti K."/>
            <person name="Morin E."/>
            <person name="Salamov A."/>
            <person name="Lipzen A."/>
            <person name="Mereny Z."/>
            <person name="Hegedus B."/>
            <person name="Baldrian P."/>
            <person name="Stursova M."/>
            <person name="Weitz H."/>
            <person name="Taylor A."/>
            <person name="Grigoriev I.V."/>
            <person name="Nagy L.G."/>
            <person name="Martin F."/>
            <person name="Kauserud H."/>
        </authorList>
    </citation>
    <scope>NUCLEOTIDE SEQUENCE</scope>
    <source>
        <strain evidence="1">9284</strain>
    </source>
</reference>
<dbReference type="Proteomes" id="UP001221142">
    <property type="component" value="Unassembled WGS sequence"/>
</dbReference>
<accession>A0AAD7FQB6</accession>
<dbReference type="Gene3D" id="1.20.1280.50">
    <property type="match status" value="1"/>
</dbReference>
<evidence type="ECO:0008006" key="3">
    <source>
        <dbReference type="Google" id="ProtNLM"/>
    </source>
</evidence>
<dbReference type="AlphaFoldDB" id="A0AAD7FQB6"/>
<proteinExistence type="predicted"/>